<evidence type="ECO:0008006" key="6">
    <source>
        <dbReference type="Google" id="ProtNLM"/>
    </source>
</evidence>
<dbReference type="EMBL" id="BTSX01000005">
    <property type="protein sequence ID" value="GMT02186.1"/>
    <property type="molecule type" value="Genomic_DNA"/>
</dbReference>
<dbReference type="Proteomes" id="UP001432027">
    <property type="component" value="Unassembled WGS sequence"/>
</dbReference>
<organism evidence="3 5">
    <name type="scientific">Pristionchus entomophagus</name>
    <dbReference type="NCBI Taxonomy" id="358040"/>
    <lineage>
        <taxon>Eukaryota</taxon>
        <taxon>Metazoa</taxon>
        <taxon>Ecdysozoa</taxon>
        <taxon>Nematoda</taxon>
        <taxon>Chromadorea</taxon>
        <taxon>Rhabditida</taxon>
        <taxon>Rhabditina</taxon>
        <taxon>Diplogasteromorpha</taxon>
        <taxon>Diplogasteroidea</taxon>
        <taxon>Neodiplogasteridae</taxon>
        <taxon>Pristionchus</taxon>
    </lineage>
</organism>
<protein>
    <recommendedName>
        <fullName evidence="6">G protein-coupled receptor</fullName>
    </recommendedName>
</protein>
<dbReference type="InterPro" id="IPR019422">
    <property type="entry name" value="7TM_GPCR_serpentine_rcpt_Srh"/>
</dbReference>
<dbReference type="Pfam" id="PF10318">
    <property type="entry name" value="7TM_GPCR_Srh"/>
    <property type="match status" value="1"/>
</dbReference>
<keyword evidence="2" id="KW-1133">Transmembrane helix</keyword>
<feature type="transmembrane region" description="Helical" evidence="2">
    <location>
        <begin position="70"/>
        <end position="91"/>
    </location>
</feature>
<reference evidence="3" key="1">
    <citation type="submission" date="2023-10" db="EMBL/GenBank/DDBJ databases">
        <title>Genome assembly of Pristionchus species.</title>
        <authorList>
            <person name="Yoshida K."/>
            <person name="Sommer R.J."/>
        </authorList>
    </citation>
    <scope>NUCLEOTIDE SEQUENCE</scope>
    <source>
        <strain evidence="3">RS0144</strain>
    </source>
</reference>
<evidence type="ECO:0000313" key="3">
    <source>
        <dbReference type="EMBL" id="GMT02186.1"/>
    </source>
</evidence>
<evidence type="ECO:0000256" key="2">
    <source>
        <dbReference type="SAM" id="Phobius"/>
    </source>
</evidence>
<sequence>STYVSYSARSHKYQREDKDTSQNSPILQALIPVMIVILPFFITVIINYIFTEHYPEAMNEWVIDTLDFVILAMSFHGTAHSIALLLTTPAFRVRL</sequence>
<dbReference type="AlphaFoldDB" id="A0AAV5U5M4"/>
<feature type="non-terminal residue" evidence="3">
    <location>
        <position position="95"/>
    </location>
</feature>
<comment type="caution">
    <text evidence="3">The sequence shown here is derived from an EMBL/GenBank/DDBJ whole genome shotgun (WGS) entry which is preliminary data.</text>
</comment>
<keyword evidence="2" id="KW-0472">Membrane</keyword>
<feature type="region of interest" description="Disordered" evidence="1">
    <location>
        <begin position="1"/>
        <end position="21"/>
    </location>
</feature>
<evidence type="ECO:0000313" key="4">
    <source>
        <dbReference type="EMBL" id="GMT08479.1"/>
    </source>
</evidence>
<gene>
    <name evidence="3" type="ORF">PENTCL1PPCAC_24360</name>
    <name evidence="4" type="ORF">PENTCL1PPCAC_30653</name>
</gene>
<feature type="transmembrane region" description="Helical" evidence="2">
    <location>
        <begin position="29"/>
        <end position="50"/>
    </location>
</feature>
<name>A0AAV5U5M4_9BILA</name>
<accession>A0AAV5U5M4</accession>
<evidence type="ECO:0000313" key="5">
    <source>
        <dbReference type="Proteomes" id="UP001432027"/>
    </source>
</evidence>
<keyword evidence="2" id="KW-0812">Transmembrane</keyword>
<proteinExistence type="predicted"/>
<evidence type="ECO:0000256" key="1">
    <source>
        <dbReference type="SAM" id="MobiDB-lite"/>
    </source>
</evidence>
<feature type="non-terminal residue" evidence="3">
    <location>
        <position position="1"/>
    </location>
</feature>
<keyword evidence="5" id="KW-1185">Reference proteome</keyword>
<dbReference type="EMBL" id="BTSX01000100">
    <property type="protein sequence ID" value="GMT08479.1"/>
    <property type="molecule type" value="Genomic_DNA"/>
</dbReference>